<keyword evidence="2" id="KW-1185">Reference proteome</keyword>
<protein>
    <submittedName>
        <fullName evidence="1">2964_t:CDS:1</fullName>
    </submittedName>
</protein>
<gene>
    <name evidence="1" type="ORF">RPERSI_LOCUS15968</name>
</gene>
<reference evidence="1" key="1">
    <citation type="submission" date="2021-06" db="EMBL/GenBank/DDBJ databases">
        <authorList>
            <person name="Kallberg Y."/>
            <person name="Tangrot J."/>
            <person name="Rosling A."/>
        </authorList>
    </citation>
    <scope>NUCLEOTIDE SEQUENCE</scope>
    <source>
        <strain evidence="1">MA461A</strain>
    </source>
</reference>
<organism evidence="1 2">
    <name type="scientific">Racocetra persica</name>
    <dbReference type="NCBI Taxonomy" id="160502"/>
    <lineage>
        <taxon>Eukaryota</taxon>
        <taxon>Fungi</taxon>
        <taxon>Fungi incertae sedis</taxon>
        <taxon>Mucoromycota</taxon>
        <taxon>Glomeromycotina</taxon>
        <taxon>Glomeromycetes</taxon>
        <taxon>Diversisporales</taxon>
        <taxon>Gigasporaceae</taxon>
        <taxon>Racocetra</taxon>
    </lineage>
</organism>
<feature type="non-terminal residue" evidence="1">
    <location>
        <position position="1"/>
    </location>
</feature>
<name>A0ACA9QWU7_9GLOM</name>
<proteinExistence type="predicted"/>
<comment type="caution">
    <text evidence="1">The sequence shown here is derived from an EMBL/GenBank/DDBJ whole genome shotgun (WGS) entry which is preliminary data.</text>
</comment>
<sequence>NEDEFYNLEQLENLEENIIKPIENIEEFNANDEIIYNEATSEAY</sequence>
<accession>A0ACA9QWU7</accession>
<dbReference type="EMBL" id="CAJVQC010038948">
    <property type="protein sequence ID" value="CAG8767384.1"/>
    <property type="molecule type" value="Genomic_DNA"/>
</dbReference>
<evidence type="ECO:0000313" key="1">
    <source>
        <dbReference type="EMBL" id="CAG8767384.1"/>
    </source>
</evidence>
<evidence type="ECO:0000313" key="2">
    <source>
        <dbReference type="Proteomes" id="UP000789920"/>
    </source>
</evidence>
<dbReference type="Proteomes" id="UP000789920">
    <property type="component" value="Unassembled WGS sequence"/>
</dbReference>